<accession>A0A8J3NKN8</accession>
<evidence type="ECO:0000313" key="2">
    <source>
        <dbReference type="EMBL" id="GIF84222.1"/>
    </source>
</evidence>
<dbReference type="RefSeq" id="WP_203752182.1">
    <property type="nucleotide sequence ID" value="NZ_BONF01000034.1"/>
</dbReference>
<reference evidence="2 3" key="1">
    <citation type="submission" date="2021-01" db="EMBL/GenBank/DDBJ databases">
        <title>Whole genome shotgun sequence of Catellatospora bangladeshensis NBRC 107357.</title>
        <authorList>
            <person name="Komaki H."/>
            <person name="Tamura T."/>
        </authorList>
    </citation>
    <scope>NUCLEOTIDE SEQUENCE [LARGE SCALE GENOMIC DNA]</scope>
    <source>
        <strain evidence="2 3">NBRC 107357</strain>
    </source>
</reference>
<name>A0A8J3NKN8_9ACTN</name>
<evidence type="ECO:0000256" key="1">
    <source>
        <dbReference type="SAM" id="Phobius"/>
    </source>
</evidence>
<dbReference type="EMBL" id="BONF01000034">
    <property type="protein sequence ID" value="GIF84222.1"/>
    <property type="molecule type" value="Genomic_DNA"/>
</dbReference>
<organism evidence="2 3">
    <name type="scientific">Catellatospora bangladeshensis</name>
    <dbReference type="NCBI Taxonomy" id="310355"/>
    <lineage>
        <taxon>Bacteria</taxon>
        <taxon>Bacillati</taxon>
        <taxon>Actinomycetota</taxon>
        <taxon>Actinomycetes</taxon>
        <taxon>Micromonosporales</taxon>
        <taxon>Micromonosporaceae</taxon>
        <taxon>Catellatospora</taxon>
    </lineage>
</organism>
<proteinExistence type="predicted"/>
<sequence>MTLTDGVLWQAQDQGRNWRRWILRATVTALVAVGGLLAAVTGWPVHGSVVAGGAVLVGLLGFGYWLGDRRKVIEIRSVSGTAPELRLRTVTGRVDQVAVADVGNIRLLTRISPYDPDIAFRSYRTTLTLELRGGRSYRCRRISEFTTTGPVEGAKEHWQSLFPAARVTAEARFDGSGTGD</sequence>
<evidence type="ECO:0000313" key="3">
    <source>
        <dbReference type="Proteomes" id="UP000601223"/>
    </source>
</evidence>
<protein>
    <submittedName>
        <fullName evidence="2">Uncharacterized protein</fullName>
    </submittedName>
</protein>
<dbReference type="AlphaFoldDB" id="A0A8J3NKN8"/>
<keyword evidence="1" id="KW-1133">Transmembrane helix</keyword>
<keyword evidence="1" id="KW-0812">Transmembrane</keyword>
<gene>
    <name evidence="2" type="ORF">Cba03nite_55710</name>
</gene>
<keyword evidence="1" id="KW-0472">Membrane</keyword>
<dbReference type="Proteomes" id="UP000601223">
    <property type="component" value="Unassembled WGS sequence"/>
</dbReference>
<comment type="caution">
    <text evidence="2">The sequence shown here is derived from an EMBL/GenBank/DDBJ whole genome shotgun (WGS) entry which is preliminary data.</text>
</comment>
<feature type="transmembrane region" description="Helical" evidence="1">
    <location>
        <begin position="49"/>
        <end position="67"/>
    </location>
</feature>
<feature type="transmembrane region" description="Helical" evidence="1">
    <location>
        <begin position="21"/>
        <end position="43"/>
    </location>
</feature>
<keyword evidence="3" id="KW-1185">Reference proteome</keyword>